<dbReference type="PRINTS" id="PR01374">
    <property type="entry name" value="TONBPROTEIN"/>
</dbReference>
<evidence type="ECO:0000256" key="11">
    <source>
        <dbReference type="SAM" id="MobiDB-lite"/>
    </source>
</evidence>
<dbReference type="GO" id="GO:0015031">
    <property type="term" value="P:protein transport"/>
    <property type="evidence" value="ECO:0007669"/>
    <property type="project" value="UniProtKB-UniRule"/>
</dbReference>
<sequence>MNATSIQSSAPRLPPYLSEALRKYAPLIIIIALHIAFFYALRSGLVHQVAKALPREIFANFITEEPAPQPRPQPAEPKTVPVVKKQVTRPTPRPVVTETPSPQAITEAPSPPQESKEPPSVAAPAAPSAPSVPATPKLVSGVSYINAPRPVYPPLDARMGNEGTVTLRVLINDKGRAEKVEIQKSSGSLRMDDAARDAVMRALFKPYLEDGKPTPAYAIVPINFTLNR</sequence>
<dbReference type="GO" id="GO:0055085">
    <property type="term" value="P:transmembrane transport"/>
    <property type="evidence" value="ECO:0007669"/>
    <property type="project" value="InterPro"/>
</dbReference>
<dbReference type="SUPFAM" id="SSF74653">
    <property type="entry name" value="TolA/TonB C-terminal domain"/>
    <property type="match status" value="1"/>
</dbReference>
<dbReference type="InterPro" id="IPR051045">
    <property type="entry name" value="TonB-dependent_transducer"/>
</dbReference>
<dbReference type="NCBIfam" id="TIGR01352">
    <property type="entry name" value="tonB_Cterm"/>
    <property type="match status" value="1"/>
</dbReference>
<dbReference type="RefSeq" id="WP_112992819.1">
    <property type="nucleotide sequence ID" value="NZ_PTLZ01000004.1"/>
</dbReference>
<organism evidence="13 14">
    <name type="scientific">Herminiimonas fonticola</name>
    <dbReference type="NCBI Taxonomy" id="303380"/>
    <lineage>
        <taxon>Bacteria</taxon>
        <taxon>Pseudomonadati</taxon>
        <taxon>Pseudomonadota</taxon>
        <taxon>Betaproteobacteria</taxon>
        <taxon>Burkholderiales</taxon>
        <taxon>Oxalobacteraceae</taxon>
        <taxon>Herminiimonas</taxon>
    </lineage>
</organism>
<keyword evidence="9 10" id="KW-0472">Membrane</keyword>
<dbReference type="AlphaFoldDB" id="A0A4V6PRF8"/>
<dbReference type="PANTHER" id="PTHR33446:SF2">
    <property type="entry name" value="PROTEIN TONB"/>
    <property type="match status" value="1"/>
</dbReference>
<evidence type="ECO:0000256" key="6">
    <source>
        <dbReference type="ARBA" id="ARBA00022692"/>
    </source>
</evidence>
<evidence type="ECO:0000256" key="3">
    <source>
        <dbReference type="ARBA" id="ARBA00022448"/>
    </source>
</evidence>
<comment type="function">
    <text evidence="10">Interacts with outer membrane receptor proteins that carry out high-affinity binding and energy dependent uptake into the periplasmic space of specific substrates. It could act to transduce energy from the cytoplasmic membrane to specific energy-requiring processes in the outer membrane, resulting in the release into the periplasm of ligands bound by these outer membrane proteins.</text>
</comment>
<evidence type="ECO:0000313" key="14">
    <source>
        <dbReference type="Proteomes" id="UP000294737"/>
    </source>
</evidence>
<protein>
    <recommendedName>
        <fullName evidence="10">Protein TonB</fullName>
    </recommendedName>
</protein>
<keyword evidence="7 10" id="KW-0653">Protein transport</keyword>
<keyword evidence="14" id="KW-1185">Reference proteome</keyword>
<keyword evidence="5 10" id="KW-0997">Cell inner membrane</keyword>
<feature type="region of interest" description="Disordered" evidence="11">
    <location>
        <begin position="65"/>
        <end position="132"/>
    </location>
</feature>
<evidence type="ECO:0000259" key="12">
    <source>
        <dbReference type="PROSITE" id="PS52015"/>
    </source>
</evidence>
<dbReference type="GO" id="GO:0098797">
    <property type="term" value="C:plasma membrane protein complex"/>
    <property type="evidence" value="ECO:0007669"/>
    <property type="project" value="TreeGrafter"/>
</dbReference>
<feature type="transmembrane region" description="Helical" evidence="10">
    <location>
        <begin position="24"/>
        <end position="41"/>
    </location>
</feature>
<proteinExistence type="inferred from homology"/>
<dbReference type="GO" id="GO:0030288">
    <property type="term" value="C:outer membrane-bounded periplasmic space"/>
    <property type="evidence" value="ECO:0007669"/>
    <property type="project" value="InterPro"/>
</dbReference>
<feature type="compositionally biased region" description="Low complexity" evidence="11">
    <location>
        <begin position="76"/>
        <end position="100"/>
    </location>
</feature>
<dbReference type="OrthoDB" id="9792439at2"/>
<comment type="caution">
    <text evidence="13">The sequence shown here is derived from an EMBL/GenBank/DDBJ whole genome shotgun (WGS) entry which is preliminary data.</text>
</comment>
<dbReference type="PROSITE" id="PS52015">
    <property type="entry name" value="TONB_CTD"/>
    <property type="match status" value="1"/>
</dbReference>
<dbReference type="Pfam" id="PF03544">
    <property type="entry name" value="TonB_C"/>
    <property type="match status" value="1"/>
</dbReference>
<name>A0A4V6PRF8_9BURK</name>
<dbReference type="InterPro" id="IPR037682">
    <property type="entry name" value="TonB_C"/>
</dbReference>
<gene>
    <name evidence="13" type="ORF">EV677_2515</name>
</gene>
<keyword evidence="8 10" id="KW-1133">Transmembrane helix</keyword>
<dbReference type="Proteomes" id="UP000294737">
    <property type="component" value="Unassembled WGS sequence"/>
</dbReference>
<keyword evidence="10" id="KW-0735">Signal-anchor</keyword>
<keyword evidence="6 10" id="KW-0812">Transmembrane</keyword>
<evidence type="ECO:0000256" key="8">
    <source>
        <dbReference type="ARBA" id="ARBA00022989"/>
    </source>
</evidence>
<evidence type="ECO:0000256" key="1">
    <source>
        <dbReference type="ARBA" id="ARBA00004383"/>
    </source>
</evidence>
<comment type="subcellular location">
    <subcellularLocation>
        <location evidence="1 10">Cell inner membrane</location>
        <topology evidence="1 10">Single-pass membrane protein</topology>
        <orientation evidence="1 10">Periplasmic side</orientation>
    </subcellularLocation>
</comment>
<dbReference type="GO" id="GO:0015891">
    <property type="term" value="P:siderophore transport"/>
    <property type="evidence" value="ECO:0007669"/>
    <property type="project" value="InterPro"/>
</dbReference>
<feature type="compositionally biased region" description="Low complexity" evidence="11">
    <location>
        <begin position="118"/>
        <end position="132"/>
    </location>
</feature>
<comment type="similarity">
    <text evidence="2 10">Belongs to the TonB family.</text>
</comment>
<dbReference type="GO" id="GO:0031992">
    <property type="term" value="F:energy transducer activity"/>
    <property type="evidence" value="ECO:0007669"/>
    <property type="project" value="InterPro"/>
</dbReference>
<dbReference type="PANTHER" id="PTHR33446">
    <property type="entry name" value="PROTEIN TONB-RELATED"/>
    <property type="match status" value="1"/>
</dbReference>
<evidence type="ECO:0000256" key="7">
    <source>
        <dbReference type="ARBA" id="ARBA00022927"/>
    </source>
</evidence>
<evidence type="ECO:0000313" key="13">
    <source>
        <dbReference type="EMBL" id="TDN88928.1"/>
    </source>
</evidence>
<evidence type="ECO:0000256" key="5">
    <source>
        <dbReference type="ARBA" id="ARBA00022519"/>
    </source>
</evidence>
<evidence type="ECO:0000256" key="2">
    <source>
        <dbReference type="ARBA" id="ARBA00006555"/>
    </source>
</evidence>
<evidence type="ECO:0000256" key="9">
    <source>
        <dbReference type="ARBA" id="ARBA00023136"/>
    </source>
</evidence>
<dbReference type="InterPro" id="IPR006260">
    <property type="entry name" value="TonB/TolA_C"/>
</dbReference>
<dbReference type="EMBL" id="SNWF01000006">
    <property type="protein sequence ID" value="TDN88928.1"/>
    <property type="molecule type" value="Genomic_DNA"/>
</dbReference>
<dbReference type="InterPro" id="IPR003538">
    <property type="entry name" value="TonB"/>
</dbReference>
<accession>A0A4V6PRF8</accession>
<evidence type="ECO:0000256" key="10">
    <source>
        <dbReference type="RuleBase" id="RU362123"/>
    </source>
</evidence>
<keyword evidence="3 10" id="KW-0813">Transport</keyword>
<keyword evidence="4 10" id="KW-1003">Cell membrane</keyword>
<evidence type="ECO:0000256" key="4">
    <source>
        <dbReference type="ARBA" id="ARBA00022475"/>
    </source>
</evidence>
<dbReference type="Gene3D" id="3.30.1150.10">
    <property type="match status" value="1"/>
</dbReference>
<feature type="domain" description="TonB C-terminal" evidence="12">
    <location>
        <begin position="137"/>
        <end position="228"/>
    </location>
</feature>
<reference evidence="13 14" key="1">
    <citation type="submission" date="2019-03" db="EMBL/GenBank/DDBJ databases">
        <title>Genomic Encyclopedia of Type Strains, Phase IV (KMG-IV): sequencing the most valuable type-strain genomes for metagenomic binning, comparative biology and taxonomic classification.</title>
        <authorList>
            <person name="Goeker M."/>
        </authorList>
    </citation>
    <scope>NUCLEOTIDE SEQUENCE [LARGE SCALE GENOMIC DNA]</scope>
    <source>
        <strain evidence="13 14">DSM 18555</strain>
    </source>
</reference>